<feature type="region of interest" description="Disordered" evidence="13">
    <location>
        <begin position="1"/>
        <end position="74"/>
    </location>
</feature>
<feature type="transmembrane region" description="Helical" evidence="14">
    <location>
        <begin position="205"/>
        <end position="228"/>
    </location>
</feature>
<evidence type="ECO:0000256" key="6">
    <source>
        <dbReference type="ARBA" id="ARBA00022824"/>
    </source>
</evidence>
<sequence>MSGIEQSVEEISQAPVTKNPKERHSSRKPTQRSSSGSQRSRGSGGSRRETVVQVEEASSKPQPGPNKGHKASKATLARWVRDAIKMSYTSSGEQAPDTIKAHSTSLAAIGNELFTSCRGSISDDKQSSAELDAVLQHHHNMQEKLAEEMLRLTQNLKNNTLAAQNVIKQDNQTLTQSLKLADQNFEKLKTESDRLEQHAKKSVNWLLWLMLIFVCCTFISMILFIRLFPRLR</sequence>
<evidence type="ECO:0000256" key="2">
    <source>
        <dbReference type="ARBA" id="ARBA00007891"/>
    </source>
</evidence>
<keyword evidence="8" id="KW-0653">Protein transport</keyword>
<evidence type="ECO:0000256" key="3">
    <source>
        <dbReference type="ARBA" id="ARBA00015843"/>
    </source>
</evidence>
<evidence type="ECO:0000313" key="15">
    <source>
        <dbReference type="EMBL" id="CAJ0942696.1"/>
    </source>
</evidence>
<evidence type="ECO:0000256" key="9">
    <source>
        <dbReference type="ARBA" id="ARBA00022989"/>
    </source>
</evidence>
<comment type="caution">
    <text evidence="15">The sequence shown here is derived from an EMBL/GenBank/DDBJ whole genome shotgun (WGS) entry which is preliminary data.</text>
</comment>
<keyword evidence="10 14" id="KW-0472">Membrane</keyword>
<evidence type="ECO:0000256" key="11">
    <source>
        <dbReference type="ARBA" id="ARBA00032711"/>
    </source>
</evidence>
<keyword evidence="7" id="KW-0931">ER-Golgi transport</keyword>
<protein>
    <recommendedName>
        <fullName evidence="3">Vesicle transport protein USE1</fullName>
    </recommendedName>
    <alternativeName>
        <fullName evidence="11">USE1-like protein</fullName>
    </alternativeName>
</protein>
<keyword evidence="16" id="KW-1185">Reference proteome</keyword>
<keyword evidence="4" id="KW-0813">Transport</keyword>
<dbReference type="PANTHER" id="PTHR13050">
    <property type="entry name" value="USE1-LIKE PROTEIN"/>
    <property type="match status" value="1"/>
</dbReference>
<proteinExistence type="inferred from homology"/>
<dbReference type="InterPro" id="IPR019150">
    <property type="entry name" value="Vesicle_transport_protein_Use1"/>
</dbReference>
<keyword evidence="5 14" id="KW-0812">Transmembrane</keyword>
<organism evidence="15 16">
    <name type="scientific">Ranitomeya imitator</name>
    <name type="common">mimic poison frog</name>
    <dbReference type="NCBI Taxonomy" id="111125"/>
    <lineage>
        <taxon>Eukaryota</taxon>
        <taxon>Metazoa</taxon>
        <taxon>Chordata</taxon>
        <taxon>Craniata</taxon>
        <taxon>Vertebrata</taxon>
        <taxon>Euteleostomi</taxon>
        <taxon>Amphibia</taxon>
        <taxon>Batrachia</taxon>
        <taxon>Anura</taxon>
        <taxon>Neobatrachia</taxon>
        <taxon>Hyloidea</taxon>
        <taxon>Dendrobatidae</taxon>
        <taxon>Dendrobatinae</taxon>
        <taxon>Ranitomeya</taxon>
    </lineage>
</organism>
<feature type="compositionally biased region" description="Low complexity" evidence="13">
    <location>
        <begin position="31"/>
        <end position="41"/>
    </location>
</feature>
<dbReference type="CDD" id="cd15860">
    <property type="entry name" value="SNARE_USE1"/>
    <property type="match status" value="1"/>
</dbReference>
<dbReference type="EMBL" id="CAUEEQ010020290">
    <property type="protein sequence ID" value="CAJ0942696.1"/>
    <property type="molecule type" value="Genomic_DNA"/>
</dbReference>
<evidence type="ECO:0000256" key="1">
    <source>
        <dbReference type="ARBA" id="ARBA00004163"/>
    </source>
</evidence>
<evidence type="ECO:0000256" key="12">
    <source>
        <dbReference type="SAM" id="Coils"/>
    </source>
</evidence>
<evidence type="ECO:0000256" key="14">
    <source>
        <dbReference type="SAM" id="Phobius"/>
    </source>
</evidence>
<evidence type="ECO:0000256" key="4">
    <source>
        <dbReference type="ARBA" id="ARBA00022448"/>
    </source>
</evidence>
<evidence type="ECO:0000256" key="13">
    <source>
        <dbReference type="SAM" id="MobiDB-lite"/>
    </source>
</evidence>
<dbReference type="Proteomes" id="UP001176940">
    <property type="component" value="Unassembled WGS sequence"/>
</dbReference>
<keyword evidence="12" id="KW-0175">Coiled coil</keyword>
<evidence type="ECO:0000313" key="16">
    <source>
        <dbReference type="Proteomes" id="UP001176940"/>
    </source>
</evidence>
<comment type="similarity">
    <text evidence="2">Belongs to the USE1 family.</text>
</comment>
<evidence type="ECO:0000256" key="5">
    <source>
        <dbReference type="ARBA" id="ARBA00022692"/>
    </source>
</evidence>
<evidence type="ECO:0000256" key="8">
    <source>
        <dbReference type="ARBA" id="ARBA00022927"/>
    </source>
</evidence>
<accession>A0ABN9LIL7</accession>
<evidence type="ECO:0000256" key="10">
    <source>
        <dbReference type="ARBA" id="ARBA00023136"/>
    </source>
</evidence>
<dbReference type="Pfam" id="PF09753">
    <property type="entry name" value="Use1"/>
    <property type="match status" value="1"/>
</dbReference>
<feature type="coiled-coil region" evidence="12">
    <location>
        <begin position="171"/>
        <end position="198"/>
    </location>
</feature>
<dbReference type="PANTHER" id="PTHR13050:SF7">
    <property type="entry name" value="VESICLE TRANSPORT PROTEIN USE1"/>
    <property type="match status" value="1"/>
</dbReference>
<name>A0ABN9LIL7_9NEOB</name>
<comment type="subcellular location">
    <subcellularLocation>
        <location evidence="1">Endoplasmic reticulum membrane</location>
        <topology evidence="1">Single-pass type IV membrane protein</topology>
    </subcellularLocation>
</comment>
<evidence type="ECO:0000256" key="7">
    <source>
        <dbReference type="ARBA" id="ARBA00022892"/>
    </source>
</evidence>
<keyword evidence="6" id="KW-0256">Endoplasmic reticulum</keyword>
<reference evidence="15" key="1">
    <citation type="submission" date="2023-07" db="EMBL/GenBank/DDBJ databases">
        <authorList>
            <person name="Stuckert A."/>
        </authorList>
    </citation>
    <scope>NUCLEOTIDE SEQUENCE</scope>
</reference>
<keyword evidence="9 14" id="KW-1133">Transmembrane helix</keyword>
<gene>
    <name evidence="15" type="ORF">RIMI_LOCUS9685476</name>
</gene>